<evidence type="ECO:0000256" key="5">
    <source>
        <dbReference type="ARBA" id="ARBA00022989"/>
    </source>
</evidence>
<evidence type="ECO:0000256" key="6">
    <source>
        <dbReference type="ARBA" id="ARBA00023136"/>
    </source>
</evidence>
<dbReference type="AlphaFoldDB" id="G9EN81"/>
<feature type="transmembrane region" description="Helical" evidence="7">
    <location>
        <begin position="362"/>
        <end position="381"/>
    </location>
</feature>
<evidence type="ECO:0000256" key="3">
    <source>
        <dbReference type="ARBA" id="ARBA00022475"/>
    </source>
</evidence>
<feature type="transmembrane region" description="Helical" evidence="7">
    <location>
        <begin position="241"/>
        <end position="259"/>
    </location>
</feature>
<keyword evidence="6 7" id="KW-0472">Membrane</keyword>
<comment type="subcellular location">
    <subcellularLocation>
        <location evidence="1">Cell membrane</location>
        <topology evidence="1">Multi-pass membrane protein</topology>
    </subcellularLocation>
</comment>
<dbReference type="HOGENOM" id="CLU_686605_0_0_6"/>
<evidence type="ECO:0000256" key="4">
    <source>
        <dbReference type="ARBA" id="ARBA00022692"/>
    </source>
</evidence>
<evidence type="ECO:0000256" key="2">
    <source>
        <dbReference type="ARBA" id="ARBA00022448"/>
    </source>
</evidence>
<evidence type="ECO:0008006" key="10">
    <source>
        <dbReference type="Google" id="ProtNLM"/>
    </source>
</evidence>
<keyword evidence="2" id="KW-0813">Transport</keyword>
<keyword evidence="3" id="KW-1003">Cell membrane</keyword>
<gene>
    <name evidence="8" type="ORF">LDG_6703</name>
</gene>
<feature type="transmembrane region" description="Helical" evidence="7">
    <location>
        <begin position="271"/>
        <end position="292"/>
    </location>
</feature>
<keyword evidence="4 7" id="KW-0812">Transmembrane</keyword>
<dbReference type="FunCoup" id="G9EN81">
    <property type="interactions" value="16"/>
</dbReference>
<sequence length="401" mass="44543">MRMISGSHENQARLFFILEIINCLCYFAPLSFIAIFLYDIKHLGKVEVGLVMLLGIWASRFSRILLAPLIDKIRVNLLVSGLQLLGAIGYLLITDSDPHVFISIFLISICYGNNSMLIRVLINQINSPASLNKRFAILHVATNIAAMFGPLLFNMIALYSNITYALKATALTLVFSSVYSYLSLSNSNIPKQESYFKNIKLLLTHNELLKVYSLIIIAYFFYAQIFSLAPILMANTYGLKSYIWVIGFSNSLVAVLFSIKINVFFHKRMSIYAQLTSGFIFAILGFSVLIYLNNPLGIIGGVILISLAEIAFIPGFQVILSQKTLPDQKVAIFAINALCMGIGEGIGQYYGVLTGLGQINSYSVAIIYCILILGIYLSLTLKQSNSLTTNNRKAVKLLRKS</sequence>
<name>G9EN81_9GAMM</name>
<proteinExistence type="predicted"/>
<protein>
    <recommendedName>
        <fullName evidence="10">Major facilitator superfamily (MFS) profile domain-containing protein</fullName>
    </recommendedName>
</protein>
<dbReference type="InterPro" id="IPR050171">
    <property type="entry name" value="MFS_Transporters"/>
</dbReference>
<feature type="transmembrane region" description="Helical" evidence="7">
    <location>
        <begin position="162"/>
        <end position="182"/>
    </location>
</feature>
<feature type="transmembrane region" description="Helical" evidence="7">
    <location>
        <begin position="99"/>
        <end position="122"/>
    </location>
</feature>
<dbReference type="GO" id="GO:0022857">
    <property type="term" value="F:transmembrane transporter activity"/>
    <property type="evidence" value="ECO:0007669"/>
    <property type="project" value="InterPro"/>
</dbReference>
<dbReference type="GO" id="GO:0005886">
    <property type="term" value="C:plasma membrane"/>
    <property type="evidence" value="ECO:0007669"/>
    <property type="project" value="UniProtKB-SubCell"/>
</dbReference>
<dbReference type="PANTHER" id="PTHR23517">
    <property type="entry name" value="RESISTANCE PROTEIN MDTM, PUTATIVE-RELATED-RELATED"/>
    <property type="match status" value="1"/>
</dbReference>
<evidence type="ECO:0000313" key="8">
    <source>
        <dbReference type="EMBL" id="EHL31242.1"/>
    </source>
</evidence>
<feature type="transmembrane region" description="Helical" evidence="7">
    <location>
        <begin position="134"/>
        <end position="156"/>
    </location>
</feature>
<dbReference type="SUPFAM" id="SSF103473">
    <property type="entry name" value="MFS general substrate transporter"/>
    <property type="match status" value="1"/>
</dbReference>
<reference evidence="8 9" key="1">
    <citation type="journal article" date="2011" name="BMC Genomics">
        <title>Insight into cross-talk between intra-amoebal pathogens.</title>
        <authorList>
            <person name="Gimenez G."/>
            <person name="Bertelli C."/>
            <person name="Moliner C."/>
            <person name="Robert C."/>
            <person name="Raoult D."/>
            <person name="Fournier P.E."/>
            <person name="Greub G."/>
        </authorList>
    </citation>
    <scope>NUCLEOTIDE SEQUENCE [LARGE SCALE GENOMIC DNA]</scope>
    <source>
        <strain evidence="8 9">LLAP12</strain>
    </source>
</reference>
<dbReference type="Proteomes" id="UP000002770">
    <property type="component" value="Unassembled WGS sequence"/>
</dbReference>
<feature type="transmembrane region" description="Helical" evidence="7">
    <location>
        <begin position="330"/>
        <end position="350"/>
    </location>
</feature>
<dbReference type="Pfam" id="PF07690">
    <property type="entry name" value="MFS_1"/>
    <property type="match status" value="1"/>
</dbReference>
<feature type="transmembrane region" description="Helical" evidence="7">
    <location>
        <begin position="298"/>
        <end position="318"/>
    </location>
</feature>
<feature type="transmembrane region" description="Helical" evidence="7">
    <location>
        <begin position="73"/>
        <end position="93"/>
    </location>
</feature>
<feature type="transmembrane region" description="Helical" evidence="7">
    <location>
        <begin position="211"/>
        <end position="235"/>
    </location>
</feature>
<dbReference type="EMBL" id="JH413817">
    <property type="protein sequence ID" value="EHL31242.1"/>
    <property type="molecule type" value="Genomic_DNA"/>
</dbReference>
<dbReference type="InParanoid" id="G9EN81"/>
<evidence type="ECO:0000256" key="1">
    <source>
        <dbReference type="ARBA" id="ARBA00004651"/>
    </source>
</evidence>
<dbReference type="Gene3D" id="1.20.1250.20">
    <property type="entry name" value="MFS general substrate transporter like domains"/>
    <property type="match status" value="1"/>
</dbReference>
<dbReference type="InterPro" id="IPR036259">
    <property type="entry name" value="MFS_trans_sf"/>
</dbReference>
<keyword evidence="9" id="KW-1185">Reference proteome</keyword>
<dbReference type="STRING" id="658187.LDG_6703"/>
<keyword evidence="5 7" id="KW-1133">Transmembrane helix</keyword>
<dbReference type="eggNOG" id="COG2814">
    <property type="taxonomic scope" value="Bacteria"/>
</dbReference>
<dbReference type="PANTHER" id="PTHR23517:SF3">
    <property type="entry name" value="INTEGRAL MEMBRANE TRANSPORT PROTEIN"/>
    <property type="match status" value="1"/>
</dbReference>
<dbReference type="OrthoDB" id="9342781at2"/>
<dbReference type="RefSeq" id="WP_006870632.1">
    <property type="nucleotide sequence ID" value="NZ_JH413817.1"/>
</dbReference>
<accession>G9EN81</accession>
<evidence type="ECO:0000256" key="7">
    <source>
        <dbReference type="SAM" id="Phobius"/>
    </source>
</evidence>
<feature type="transmembrane region" description="Helical" evidence="7">
    <location>
        <begin position="48"/>
        <end position="66"/>
    </location>
</feature>
<organism evidence="8 9">
    <name type="scientific">Legionella drancourtii LLAP12</name>
    <dbReference type="NCBI Taxonomy" id="658187"/>
    <lineage>
        <taxon>Bacteria</taxon>
        <taxon>Pseudomonadati</taxon>
        <taxon>Pseudomonadota</taxon>
        <taxon>Gammaproteobacteria</taxon>
        <taxon>Legionellales</taxon>
        <taxon>Legionellaceae</taxon>
        <taxon>Legionella</taxon>
    </lineage>
</organism>
<dbReference type="InterPro" id="IPR011701">
    <property type="entry name" value="MFS"/>
</dbReference>
<feature type="transmembrane region" description="Helical" evidence="7">
    <location>
        <begin position="12"/>
        <end position="36"/>
    </location>
</feature>
<evidence type="ECO:0000313" key="9">
    <source>
        <dbReference type="Proteomes" id="UP000002770"/>
    </source>
</evidence>